<accession>A0A167NU23</accession>
<keyword evidence="5" id="KW-0238">DNA-binding</keyword>
<feature type="region of interest" description="Disordered" evidence="8">
    <location>
        <begin position="406"/>
        <end position="431"/>
    </location>
</feature>
<feature type="domain" description="Zn(2)-C6 fungal-type" evidence="9">
    <location>
        <begin position="12"/>
        <end position="38"/>
    </location>
</feature>
<dbReference type="CDD" id="cd15486">
    <property type="entry name" value="ZIP_Sip4"/>
    <property type="match status" value="1"/>
</dbReference>
<dbReference type="CDD" id="cd12148">
    <property type="entry name" value="fungal_TF_MHR"/>
    <property type="match status" value="1"/>
</dbReference>
<evidence type="ECO:0000256" key="5">
    <source>
        <dbReference type="ARBA" id="ARBA00023125"/>
    </source>
</evidence>
<feature type="compositionally biased region" description="Polar residues" evidence="8">
    <location>
        <begin position="127"/>
        <end position="146"/>
    </location>
</feature>
<dbReference type="Gene3D" id="4.10.240.10">
    <property type="entry name" value="Zn(2)-C6 fungal-type DNA-binding domain"/>
    <property type="match status" value="1"/>
</dbReference>
<feature type="region of interest" description="Disordered" evidence="8">
    <location>
        <begin position="948"/>
        <end position="977"/>
    </location>
</feature>
<feature type="compositionally biased region" description="Low complexity" evidence="8">
    <location>
        <begin position="948"/>
        <end position="968"/>
    </location>
</feature>
<keyword evidence="2" id="KW-0479">Metal-binding</keyword>
<dbReference type="STRING" id="763407.A0A167NU23"/>
<dbReference type="Proteomes" id="UP000077315">
    <property type="component" value="Unassembled WGS sequence"/>
</dbReference>
<comment type="subcellular location">
    <subcellularLocation>
        <location evidence="1">Nucleus</location>
    </subcellularLocation>
</comment>
<dbReference type="GeneID" id="29004150"/>
<keyword evidence="11" id="KW-1185">Reference proteome</keyword>
<dbReference type="InterPro" id="IPR036864">
    <property type="entry name" value="Zn2-C6_fun-type_DNA-bd_sf"/>
</dbReference>
<feature type="compositionally biased region" description="Polar residues" evidence="8">
    <location>
        <begin position="667"/>
        <end position="706"/>
    </location>
</feature>
<evidence type="ECO:0000256" key="7">
    <source>
        <dbReference type="ARBA" id="ARBA00023242"/>
    </source>
</evidence>
<feature type="compositionally biased region" description="Acidic residues" evidence="8">
    <location>
        <begin position="412"/>
        <end position="425"/>
    </location>
</feature>
<dbReference type="GO" id="GO:0005634">
    <property type="term" value="C:nucleus"/>
    <property type="evidence" value="ECO:0007669"/>
    <property type="project" value="UniProtKB-SubCell"/>
</dbReference>
<dbReference type="SUPFAM" id="SSF57701">
    <property type="entry name" value="Zn2/Cys6 DNA-binding domain"/>
    <property type="match status" value="1"/>
</dbReference>
<evidence type="ECO:0000313" key="10">
    <source>
        <dbReference type="EMBL" id="OAD76599.1"/>
    </source>
</evidence>
<evidence type="ECO:0000256" key="8">
    <source>
        <dbReference type="SAM" id="MobiDB-lite"/>
    </source>
</evidence>
<dbReference type="InterPro" id="IPR051615">
    <property type="entry name" value="Transcr_Regulatory_Elem"/>
</dbReference>
<evidence type="ECO:0000256" key="4">
    <source>
        <dbReference type="ARBA" id="ARBA00023015"/>
    </source>
</evidence>
<proteinExistence type="predicted"/>
<dbReference type="GO" id="GO:0006351">
    <property type="term" value="P:DNA-templated transcription"/>
    <property type="evidence" value="ECO:0007669"/>
    <property type="project" value="InterPro"/>
</dbReference>
<gene>
    <name evidence="10" type="ORF">PHYBLDRAFT_77303</name>
</gene>
<dbReference type="RefSeq" id="XP_018294639.1">
    <property type="nucleotide sequence ID" value="XM_018443244.1"/>
</dbReference>
<feature type="compositionally biased region" description="Low complexity" evidence="8">
    <location>
        <begin position="843"/>
        <end position="853"/>
    </location>
</feature>
<sequence length="977" mass="109993">MRCSLDYYSDLCRRKKIKCDGTIPICSNCNAFHLKCSYKDTTKKRGPPKGYIEAIENRLYKLENILQDISKDDDPRSQILRAELSEPLKTAGGEQIRSRPVRRHQNSGEHGTPGHEKRTNKSRKNTQDSTRSNSPQTTPCSPQLSLIDSPVASHVGSPHSSQSVEDNTGQLSMGESGEVRYLGKSSGFYLLQNSRTYQNGAFHFTGRNQRSGSQSKSSLTNSSFDPLELPPKDLSENLVKLYFRHIYPVLPLFYKKRLVSSTCTVAEMLSPLLLNAIYAVASRMSPDVRVRSDPTSADTAGDVYFERARCLLDDYYDIPRISTIQALILLAAHQHGAMKPARAWLYSGMAFRMAQDLGLHRNCDHWDIPSEERERRKRVFWCCYILDRILSASYGRSATFEERDCDVPLPTVDDDDDEDEPETNPDSENAQPPVRIMIAFTHLISLCHILGDVLKNVYYAKSLYHASINHVEHILSSLNQRLDKWHDNLPFSIRYDPSNPHNSAIPEFLSPIVGQLHMVYYTTVILLHRPFIPGQKQAVNIISFPSNEICLSAANSILSIVNIMLEKDYLRYTLHYIIYCLFTAAIIFVQTASSPEEEKALEARVSITKILRSLDEIETTWTTASRTCGILAELVGLREINLGYDSSERTQDSRPESIPDNNDAFGNHNNISYEDTVDTTATAPSNQTSSYEDSRGWNNNSETRNTVKADAGLRNIYDSPHFGNHSYLPNYMSQSNIPEDKRGSLHPSSSWSEQSSLNNQDSQFVMTPLTDPFAAPNTVVSRPLNRQFNPFGSAFWGVPSSLDMNEWSTYLGNQGTQTYTQQQQQNNHHHQQDQNQSLQPEIQPRSQPQSQSRQLNYISNQPFDNVFPNPQYTDSTSLMPSRLLSPVHNFKSLGPLQMNPPQVPSTTARSAVPSYFPIPKNASFNPTNDLIHSDNSVDVLSGVNMPMNLPNSPSESSLLGLLSNPPDNKSVRNSCEK</sequence>
<dbReference type="Pfam" id="PF04082">
    <property type="entry name" value="Fungal_trans"/>
    <property type="match status" value="1"/>
</dbReference>
<dbReference type="GO" id="GO:0003677">
    <property type="term" value="F:DNA binding"/>
    <property type="evidence" value="ECO:0007669"/>
    <property type="project" value="UniProtKB-KW"/>
</dbReference>
<organism evidence="10 11">
    <name type="scientific">Phycomyces blakesleeanus (strain ATCC 8743b / DSM 1359 / FGSC 10004 / NBRC 33097 / NRRL 1555)</name>
    <dbReference type="NCBI Taxonomy" id="763407"/>
    <lineage>
        <taxon>Eukaryota</taxon>
        <taxon>Fungi</taxon>
        <taxon>Fungi incertae sedis</taxon>
        <taxon>Mucoromycota</taxon>
        <taxon>Mucoromycotina</taxon>
        <taxon>Mucoromycetes</taxon>
        <taxon>Mucorales</taxon>
        <taxon>Phycomycetaceae</taxon>
        <taxon>Phycomyces</taxon>
    </lineage>
</organism>
<dbReference type="GO" id="GO:0000981">
    <property type="term" value="F:DNA-binding transcription factor activity, RNA polymerase II-specific"/>
    <property type="evidence" value="ECO:0007669"/>
    <property type="project" value="InterPro"/>
</dbReference>
<dbReference type="InParanoid" id="A0A167NU23"/>
<evidence type="ECO:0000256" key="2">
    <source>
        <dbReference type="ARBA" id="ARBA00022723"/>
    </source>
</evidence>
<dbReference type="GO" id="GO:0008270">
    <property type="term" value="F:zinc ion binding"/>
    <property type="evidence" value="ECO:0007669"/>
    <property type="project" value="InterPro"/>
</dbReference>
<dbReference type="InterPro" id="IPR007219">
    <property type="entry name" value="XnlR_reg_dom"/>
</dbReference>
<dbReference type="OrthoDB" id="39175at2759"/>
<dbReference type="CDD" id="cd00067">
    <property type="entry name" value="GAL4"/>
    <property type="match status" value="1"/>
</dbReference>
<reference evidence="11" key="1">
    <citation type="submission" date="2015-06" db="EMBL/GenBank/DDBJ databases">
        <title>Expansion of signal transduction pathways in fungi by whole-genome duplication.</title>
        <authorList>
            <consortium name="DOE Joint Genome Institute"/>
            <person name="Corrochano L.M."/>
            <person name="Kuo A."/>
            <person name="Marcet-Houben M."/>
            <person name="Polaino S."/>
            <person name="Salamov A."/>
            <person name="Villalobos J.M."/>
            <person name="Alvarez M.I."/>
            <person name="Avalos J."/>
            <person name="Benito E.P."/>
            <person name="Benoit I."/>
            <person name="Burger G."/>
            <person name="Camino L.P."/>
            <person name="Canovas D."/>
            <person name="Cerda-Olmedo E."/>
            <person name="Cheng J.-F."/>
            <person name="Dominguez A."/>
            <person name="Elias M."/>
            <person name="Eslava A.P."/>
            <person name="Glaser F."/>
            <person name="Grimwood J."/>
            <person name="Gutierrez G."/>
            <person name="Heitman J."/>
            <person name="Henrissat B."/>
            <person name="Iturriaga E.A."/>
            <person name="Lang B.F."/>
            <person name="Lavin J.L."/>
            <person name="Lee S."/>
            <person name="Li W."/>
            <person name="Lindquist E."/>
            <person name="Lopez-Garcia S."/>
            <person name="Luque E.M."/>
            <person name="Marcos A.T."/>
            <person name="Martin J."/>
            <person name="McCluskey K."/>
            <person name="Medina H.R."/>
            <person name="Miralles-Duran A."/>
            <person name="Miyazaki A."/>
            <person name="Munoz-Torres E."/>
            <person name="Oguiza J.A."/>
            <person name="Ohm R."/>
            <person name="Olmedo M."/>
            <person name="Orejas M."/>
            <person name="Ortiz-Castellanos L."/>
            <person name="Pisabarro A.G."/>
            <person name="Rodriguez-Romero J."/>
            <person name="Ruiz-Herrera J."/>
            <person name="Ruiz-Vazquez R."/>
            <person name="Sanz C."/>
            <person name="Schackwitz W."/>
            <person name="Schmutz J."/>
            <person name="Shahriari M."/>
            <person name="Shelest E."/>
            <person name="Silva-Franco F."/>
            <person name="Soanes D."/>
            <person name="Syed K."/>
            <person name="Tagua V.G."/>
            <person name="Talbot N.J."/>
            <person name="Thon M."/>
            <person name="De vries R.P."/>
            <person name="Wiebenga A."/>
            <person name="Yadav J.S."/>
            <person name="Braun E.L."/>
            <person name="Baker S."/>
            <person name="Garre V."/>
            <person name="Horwitz B."/>
            <person name="Torres-Martinez S."/>
            <person name="Idnurm A."/>
            <person name="Herrera-Estrella A."/>
            <person name="Gabaldon T."/>
            <person name="Grigoriev I.V."/>
        </authorList>
    </citation>
    <scope>NUCLEOTIDE SEQUENCE [LARGE SCALE GENOMIC DNA]</scope>
    <source>
        <strain evidence="11">NRRL 1555(-)</strain>
    </source>
</reference>
<dbReference type="AlphaFoldDB" id="A0A167NU23"/>
<feature type="compositionally biased region" description="Basic and acidic residues" evidence="8">
    <location>
        <begin position="646"/>
        <end position="657"/>
    </location>
</feature>
<dbReference type="PANTHER" id="PTHR31313:SF78">
    <property type="entry name" value="TRANSCRIPTION FACTOR DOMAIN-CONTAINING PROTEIN"/>
    <property type="match status" value="1"/>
</dbReference>
<dbReference type="VEuPathDB" id="FungiDB:PHYBLDRAFT_77303"/>
<feature type="region of interest" description="Disordered" evidence="8">
    <location>
        <begin position="818"/>
        <end position="853"/>
    </location>
</feature>
<evidence type="ECO:0000256" key="3">
    <source>
        <dbReference type="ARBA" id="ARBA00022833"/>
    </source>
</evidence>
<keyword evidence="3" id="KW-0862">Zinc</keyword>
<dbReference type="PANTHER" id="PTHR31313">
    <property type="entry name" value="TY1 ENHANCER ACTIVATOR"/>
    <property type="match status" value="1"/>
</dbReference>
<dbReference type="PROSITE" id="PS50048">
    <property type="entry name" value="ZN2_CY6_FUNGAL_2"/>
    <property type="match status" value="1"/>
</dbReference>
<keyword evidence="7" id="KW-0539">Nucleus</keyword>
<feature type="region of interest" description="Disordered" evidence="8">
    <location>
        <begin position="203"/>
        <end position="226"/>
    </location>
</feature>
<feature type="compositionally biased region" description="Polar residues" evidence="8">
    <location>
        <begin position="206"/>
        <end position="224"/>
    </location>
</feature>
<feature type="region of interest" description="Disordered" evidence="8">
    <location>
        <begin position="82"/>
        <end position="172"/>
    </location>
</feature>
<dbReference type="SMART" id="SM00906">
    <property type="entry name" value="Fungal_trans"/>
    <property type="match status" value="1"/>
</dbReference>
<evidence type="ECO:0000313" key="11">
    <source>
        <dbReference type="Proteomes" id="UP000077315"/>
    </source>
</evidence>
<evidence type="ECO:0000256" key="6">
    <source>
        <dbReference type="ARBA" id="ARBA00023163"/>
    </source>
</evidence>
<dbReference type="EMBL" id="KV440975">
    <property type="protein sequence ID" value="OAD76599.1"/>
    <property type="molecule type" value="Genomic_DNA"/>
</dbReference>
<feature type="compositionally biased region" description="Low complexity" evidence="8">
    <location>
        <begin position="745"/>
        <end position="756"/>
    </location>
</feature>
<dbReference type="SMART" id="SM00066">
    <property type="entry name" value="GAL4"/>
    <property type="match status" value="1"/>
</dbReference>
<feature type="region of interest" description="Disordered" evidence="8">
    <location>
        <begin position="646"/>
        <end position="706"/>
    </location>
</feature>
<evidence type="ECO:0000259" key="9">
    <source>
        <dbReference type="PROSITE" id="PS50048"/>
    </source>
</evidence>
<keyword evidence="6" id="KW-0804">Transcription</keyword>
<evidence type="ECO:0000256" key="1">
    <source>
        <dbReference type="ARBA" id="ARBA00004123"/>
    </source>
</evidence>
<protein>
    <submittedName>
        <fullName evidence="10">Zn(2)-C6 fungal-specific transcription factor</fullName>
    </submittedName>
</protein>
<dbReference type="InterPro" id="IPR001138">
    <property type="entry name" value="Zn2Cys6_DnaBD"/>
</dbReference>
<name>A0A167NU23_PHYB8</name>
<dbReference type="Pfam" id="PF00172">
    <property type="entry name" value="Zn_clus"/>
    <property type="match status" value="1"/>
</dbReference>
<feature type="compositionally biased region" description="Polar residues" evidence="8">
    <location>
        <begin position="158"/>
        <end position="172"/>
    </location>
</feature>
<feature type="region of interest" description="Disordered" evidence="8">
    <location>
        <begin position="733"/>
        <end position="759"/>
    </location>
</feature>
<keyword evidence="4" id="KW-0805">Transcription regulation</keyword>
<feature type="region of interest" description="Disordered" evidence="8">
    <location>
        <begin position="860"/>
        <end position="879"/>
    </location>
</feature>